<sequence>MFSKLQYSILIYCTIIICIFDYRTDATNVTFIPTPIRITVADLPAPFTTQSANKDGNIIPVPSDPQISVSVGFTVKLFIDDLITPRFLLYTPTGDILVSEPSANRISCLVDSNNDGYPDERITFADASNKISRPYGMAFIKGYFYVANSNGIRRYPWIRASRQISGEGEQIMDIDPSGHWTRVITMSPTADKIYIGIGSATNNDADPLPRASVQLANLDGSNRTTFAFGLRNPIGLAFHPVSNELYVACQERDGLRVITMSPTADKIYIGIGSATNNDADPLPRASVQVANLDGSNRTTFAFGLRNPIGLAFHPVSNELYVACQERDGLGDNLVPDFFTRIRQDEFYGWPYAYMSPNLTDPKHTLSNGSSVRPDLVARTRTPDVLIQAHSAVLDMLFYTGNQFPSSYKNGAFAAFHGSWNREVGTGYKIVFIPFNNDNRPMGHYEDFVDGFLTNPRGPDTFATPVGLLVLKDGSLIFTEDGNNRIYQVQYQQSTSNSHCQHFVSVVFLIIWQLFSFLFKHEIN</sequence>
<organism evidence="2 3">
    <name type="scientific">Adineta steineri</name>
    <dbReference type="NCBI Taxonomy" id="433720"/>
    <lineage>
        <taxon>Eukaryota</taxon>
        <taxon>Metazoa</taxon>
        <taxon>Spiralia</taxon>
        <taxon>Gnathifera</taxon>
        <taxon>Rotifera</taxon>
        <taxon>Eurotatoria</taxon>
        <taxon>Bdelloidea</taxon>
        <taxon>Adinetida</taxon>
        <taxon>Adinetidae</taxon>
        <taxon>Adineta</taxon>
    </lineage>
</organism>
<dbReference type="SUPFAM" id="SSF101898">
    <property type="entry name" value="NHL repeat"/>
    <property type="match status" value="1"/>
</dbReference>
<accession>A0A814AWH9</accession>
<protein>
    <recommendedName>
        <fullName evidence="1">Pyrroloquinoline quinone-dependent pyranose dehydrogenase beta-propeller domain-containing protein</fullName>
    </recommendedName>
</protein>
<dbReference type="Proteomes" id="UP000663845">
    <property type="component" value="Unassembled WGS sequence"/>
</dbReference>
<dbReference type="Pfam" id="PF22807">
    <property type="entry name" value="TrAA12"/>
    <property type="match status" value="2"/>
</dbReference>
<dbReference type="Gene3D" id="2.120.10.30">
    <property type="entry name" value="TolB, C-terminal domain"/>
    <property type="match status" value="2"/>
</dbReference>
<proteinExistence type="predicted"/>
<dbReference type="EMBL" id="CAJNOG010000086">
    <property type="protein sequence ID" value="CAF0918116.1"/>
    <property type="molecule type" value="Genomic_DNA"/>
</dbReference>
<evidence type="ECO:0000259" key="1">
    <source>
        <dbReference type="Pfam" id="PF22807"/>
    </source>
</evidence>
<dbReference type="InterPro" id="IPR054539">
    <property type="entry name" value="Beta-prop_PDH"/>
</dbReference>
<feature type="domain" description="Pyrroloquinoline quinone-dependent pyranose dehydrogenase beta-propeller" evidence="1">
    <location>
        <begin position="264"/>
        <end position="490"/>
    </location>
</feature>
<evidence type="ECO:0000313" key="3">
    <source>
        <dbReference type="Proteomes" id="UP000663845"/>
    </source>
</evidence>
<name>A0A814AWH9_9BILA</name>
<dbReference type="InterPro" id="IPR011041">
    <property type="entry name" value="Quinoprot_gluc/sorb_DH_b-prop"/>
</dbReference>
<dbReference type="SUPFAM" id="SSF50952">
    <property type="entry name" value="Soluble quinoprotein glucose dehydrogenase"/>
    <property type="match status" value="1"/>
</dbReference>
<dbReference type="PANTHER" id="PTHR19328:SF55">
    <property type="entry name" value="BLR6566 PROTEIN"/>
    <property type="match status" value="1"/>
</dbReference>
<gene>
    <name evidence="2" type="ORF">JYZ213_LOCUS11457</name>
</gene>
<feature type="domain" description="Pyrroloquinoline quinone-dependent pyranose dehydrogenase beta-propeller" evidence="1">
    <location>
        <begin position="68"/>
        <end position="256"/>
    </location>
</feature>
<dbReference type="PANTHER" id="PTHR19328">
    <property type="entry name" value="HEDGEHOG-INTERACTING PROTEIN"/>
    <property type="match status" value="1"/>
</dbReference>
<reference evidence="2" key="1">
    <citation type="submission" date="2021-02" db="EMBL/GenBank/DDBJ databases">
        <authorList>
            <person name="Nowell W R."/>
        </authorList>
    </citation>
    <scope>NUCLEOTIDE SEQUENCE</scope>
</reference>
<comment type="caution">
    <text evidence="2">The sequence shown here is derived from an EMBL/GenBank/DDBJ whole genome shotgun (WGS) entry which is preliminary data.</text>
</comment>
<dbReference type="InterPro" id="IPR011042">
    <property type="entry name" value="6-blade_b-propeller_TolB-like"/>
</dbReference>
<dbReference type="AlphaFoldDB" id="A0A814AWH9"/>
<evidence type="ECO:0000313" key="2">
    <source>
        <dbReference type="EMBL" id="CAF0918116.1"/>
    </source>
</evidence>